<accession>A0ABM5K2F0</accession>
<sequence length="145" mass="16734">MTKLIMVFIAVFGAVLVETAENQRYKQIKTAGDALRTCMRNLGDLPLYVYEHGAYKNIKEEDKDHIGEVYLCVYTKLGIMTEDGDLIDDKLHTFFINLLGDAKPDRDSRKETIEKILKTCKPSQCLVPKIKAFSYERCIRNDIFY</sequence>
<proteinExistence type="predicted"/>
<dbReference type="InterPro" id="IPR036728">
    <property type="entry name" value="PBP_GOBP_sf"/>
</dbReference>
<name>A0ABM5K2F0_DIAVI</name>
<feature type="chain" id="PRO_5046057738" evidence="1">
    <location>
        <begin position="20"/>
        <end position="145"/>
    </location>
</feature>
<protein>
    <submittedName>
        <fullName evidence="2">Uncharacterized protein</fullName>
    </submittedName>
</protein>
<evidence type="ECO:0000313" key="2">
    <source>
        <dbReference type="EnsemblMetazoa" id="XP_050504362.1"/>
    </source>
</evidence>
<feature type="signal peptide" evidence="1">
    <location>
        <begin position="1"/>
        <end position="19"/>
    </location>
</feature>
<dbReference type="SUPFAM" id="SSF47565">
    <property type="entry name" value="Insect pheromone/odorant-binding proteins"/>
    <property type="match status" value="1"/>
</dbReference>
<organism evidence="2 3">
    <name type="scientific">Diabrotica virgifera virgifera</name>
    <name type="common">western corn rootworm</name>
    <dbReference type="NCBI Taxonomy" id="50390"/>
    <lineage>
        <taxon>Eukaryota</taxon>
        <taxon>Metazoa</taxon>
        <taxon>Ecdysozoa</taxon>
        <taxon>Arthropoda</taxon>
        <taxon>Hexapoda</taxon>
        <taxon>Insecta</taxon>
        <taxon>Pterygota</taxon>
        <taxon>Neoptera</taxon>
        <taxon>Endopterygota</taxon>
        <taxon>Coleoptera</taxon>
        <taxon>Polyphaga</taxon>
        <taxon>Cucujiformia</taxon>
        <taxon>Chrysomeloidea</taxon>
        <taxon>Chrysomelidae</taxon>
        <taxon>Galerucinae</taxon>
        <taxon>Diabroticina</taxon>
        <taxon>Diabroticites</taxon>
        <taxon>Diabrotica</taxon>
    </lineage>
</organism>
<keyword evidence="1" id="KW-0732">Signal</keyword>
<dbReference type="GeneID" id="114348879"/>
<dbReference type="InterPro" id="IPR006170">
    <property type="entry name" value="PBP/GOBP"/>
</dbReference>
<dbReference type="Pfam" id="PF01395">
    <property type="entry name" value="PBP_GOBP"/>
    <property type="match status" value="1"/>
</dbReference>
<keyword evidence="3" id="KW-1185">Reference proteome</keyword>
<evidence type="ECO:0000256" key="1">
    <source>
        <dbReference type="SAM" id="SignalP"/>
    </source>
</evidence>
<evidence type="ECO:0000313" key="3">
    <source>
        <dbReference type="Proteomes" id="UP001652700"/>
    </source>
</evidence>
<dbReference type="Gene3D" id="1.10.238.20">
    <property type="entry name" value="Pheromone/general odorant binding protein domain"/>
    <property type="match status" value="1"/>
</dbReference>
<dbReference type="Proteomes" id="UP001652700">
    <property type="component" value="Unplaced"/>
</dbReference>
<reference evidence="2" key="1">
    <citation type="submission" date="2025-05" db="UniProtKB">
        <authorList>
            <consortium name="EnsemblMetazoa"/>
        </authorList>
    </citation>
    <scope>IDENTIFICATION</scope>
</reference>
<dbReference type="RefSeq" id="XP_050504362.1">
    <property type="nucleotide sequence ID" value="XM_050648405.1"/>
</dbReference>
<dbReference type="EnsemblMetazoa" id="XM_050648405.1">
    <property type="protein sequence ID" value="XP_050504362.1"/>
    <property type="gene ID" value="LOC114348879"/>
</dbReference>